<gene>
    <name evidence="1" type="ORF">WJU22_05245</name>
</gene>
<sequence>MKALFLKADEQLSEQGQYLAWMASDGDGPDMVVDDRKLAKNLVEVNTYDLLFLEFSTFGFLPGGSLRP</sequence>
<keyword evidence="2" id="KW-1185">Reference proteome</keyword>
<dbReference type="EMBL" id="CP150096">
    <property type="protein sequence ID" value="WZN47580.1"/>
    <property type="molecule type" value="Genomic_DNA"/>
</dbReference>
<name>A0ABZ2Z5Q1_9BACT</name>
<protein>
    <submittedName>
        <fullName evidence="1">Uncharacterized protein</fullName>
    </submittedName>
</protein>
<evidence type="ECO:0000313" key="2">
    <source>
        <dbReference type="Proteomes" id="UP001449657"/>
    </source>
</evidence>
<proteinExistence type="predicted"/>
<dbReference type="Proteomes" id="UP001449657">
    <property type="component" value="Chromosome"/>
</dbReference>
<evidence type="ECO:0000313" key="1">
    <source>
        <dbReference type="EMBL" id="WZN47580.1"/>
    </source>
</evidence>
<dbReference type="RefSeq" id="WP_341842210.1">
    <property type="nucleotide sequence ID" value="NZ_CP149792.1"/>
</dbReference>
<reference evidence="1 2" key="1">
    <citation type="submission" date="2024-03" db="EMBL/GenBank/DDBJ databases">
        <title>Chitinophaga caseinilytica sp. nov., a casein hydrolysing bacterium isolated from forest soil.</title>
        <authorList>
            <person name="Lee D.S."/>
            <person name="Han D.M."/>
            <person name="Baek J.H."/>
            <person name="Choi D.G."/>
            <person name="Jeon J.H."/>
            <person name="Jeon C.O."/>
        </authorList>
    </citation>
    <scope>NUCLEOTIDE SEQUENCE [LARGE SCALE GENOMIC DNA]</scope>
    <source>
        <strain evidence="1 2">KACC 19118</strain>
    </source>
</reference>
<accession>A0ABZ2Z5Q1</accession>
<organism evidence="1 2">
    <name type="scientific">Chitinophaga caseinilytica</name>
    <dbReference type="NCBI Taxonomy" id="2267521"/>
    <lineage>
        <taxon>Bacteria</taxon>
        <taxon>Pseudomonadati</taxon>
        <taxon>Bacteroidota</taxon>
        <taxon>Chitinophagia</taxon>
        <taxon>Chitinophagales</taxon>
        <taxon>Chitinophagaceae</taxon>
        <taxon>Chitinophaga</taxon>
    </lineage>
</organism>